<evidence type="ECO:0000313" key="3">
    <source>
        <dbReference type="Proteomes" id="UP000192501"/>
    </source>
</evidence>
<dbReference type="GO" id="GO:0015074">
    <property type="term" value="P:DNA integration"/>
    <property type="evidence" value="ECO:0007669"/>
    <property type="project" value="InterPro"/>
</dbReference>
<reference evidence="2 3" key="1">
    <citation type="journal article" date="2017" name="Environ. Microbiol.">
        <title>Decay of the glycolytic pathway and adaptation to intranuclear parasitism within Enterocytozoonidae microsporidia.</title>
        <authorList>
            <person name="Wiredu Boakye D."/>
            <person name="Jaroenlak P."/>
            <person name="Prachumwat A."/>
            <person name="Williams T.A."/>
            <person name="Bateman K.S."/>
            <person name="Itsathitphaisarn O."/>
            <person name="Sritunyalucksana K."/>
            <person name="Paszkiewicz K.H."/>
            <person name="Moore K.A."/>
            <person name="Stentiford G.D."/>
            <person name="Williams B.A."/>
        </authorList>
    </citation>
    <scope>NUCLEOTIDE SEQUENCE [LARGE SCALE GENOMIC DNA]</scope>
    <source>
        <strain evidence="3">canceri</strain>
    </source>
</reference>
<dbReference type="SUPFAM" id="SSF53098">
    <property type="entry name" value="Ribonuclease H-like"/>
    <property type="match status" value="1"/>
</dbReference>
<name>A0A1X0QJP1_9MICR</name>
<dbReference type="EMBL" id="LTAI01000081">
    <property type="protein sequence ID" value="ORD99989.1"/>
    <property type="molecule type" value="Genomic_DNA"/>
</dbReference>
<proteinExistence type="predicted"/>
<dbReference type="Proteomes" id="UP000192501">
    <property type="component" value="Unassembled WGS sequence"/>
</dbReference>
<organism evidence="2 3">
    <name type="scientific">Hepatospora eriocheir</name>
    <dbReference type="NCBI Taxonomy" id="1081669"/>
    <lineage>
        <taxon>Eukaryota</taxon>
        <taxon>Fungi</taxon>
        <taxon>Fungi incertae sedis</taxon>
        <taxon>Microsporidia</taxon>
        <taxon>Hepatosporidae</taxon>
        <taxon>Hepatospora</taxon>
    </lineage>
</organism>
<dbReference type="InterPro" id="IPR012337">
    <property type="entry name" value="RNaseH-like_sf"/>
</dbReference>
<dbReference type="AlphaFoldDB" id="A0A1X0QJP1"/>
<dbReference type="InterPro" id="IPR050951">
    <property type="entry name" value="Retrovirus_Pol_polyprotein"/>
</dbReference>
<dbReference type="InterPro" id="IPR036397">
    <property type="entry name" value="RNaseH_sf"/>
</dbReference>
<dbReference type="PANTHER" id="PTHR37984:SF5">
    <property type="entry name" value="PROTEIN NYNRIN-LIKE"/>
    <property type="match status" value="1"/>
</dbReference>
<accession>A0A1X0QJP1</accession>
<dbReference type="VEuPathDB" id="MicrosporidiaDB:A0H76_2544"/>
<evidence type="ECO:0000259" key="1">
    <source>
        <dbReference type="PROSITE" id="PS50994"/>
    </source>
</evidence>
<dbReference type="VEuPathDB" id="MicrosporidiaDB:HERIO_1827"/>
<dbReference type="PANTHER" id="PTHR37984">
    <property type="entry name" value="PROTEIN CBG26694"/>
    <property type="match status" value="1"/>
</dbReference>
<dbReference type="Gene3D" id="3.30.420.10">
    <property type="entry name" value="Ribonuclease H-like superfamily/Ribonuclease H"/>
    <property type="match status" value="1"/>
</dbReference>
<dbReference type="GO" id="GO:0005634">
    <property type="term" value="C:nucleus"/>
    <property type="evidence" value="ECO:0007669"/>
    <property type="project" value="UniProtKB-ARBA"/>
</dbReference>
<gene>
    <name evidence="2" type="primary">POL4</name>
    <name evidence="2" type="ORF">A0H76_2544</name>
</gene>
<protein>
    <submittedName>
        <fullName evidence="2">POL4</fullName>
    </submittedName>
</protein>
<comment type="caution">
    <text evidence="2">The sequence shown here is derived from an EMBL/GenBank/DDBJ whole genome shotgun (WGS) entry which is preliminary data.</text>
</comment>
<dbReference type="InterPro" id="IPR001584">
    <property type="entry name" value="Integrase_cat-core"/>
</dbReference>
<dbReference type="PROSITE" id="PS50994">
    <property type="entry name" value="INTEGRASE"/>
    <property type="match status" value="1"/>
</dbReference>
<evidence type="ECO:0000313" key="2">
    <source>
        <dbReference type="EMBL" id="ORD99989.1"/>
    </source>
</evidence>
<dbReference type="GO" id="GO:0003676">
    <property type="term" value="F:nucleic acid binding"/>
    <property type="evidence" value="ECO:0007669"/>
    <property type="project" value="InterPro"/>
</dbReference>
<sequence length="120" mass="14037">MYIYIKERFEISNLIKKIEKVVRKCITCKEQARKMKSKIIFSEFEPVFGKLGLDLIGPLPKSLNGGKYIIIITDYAIKYTLVKEIKRKTEEEVANFILNEVIFKFGPPREIRTDNGKEFT</sequence>
<feature type="domain" description="Integrase catalytic" evidence="1">
    <location>
        <begin position="42"/>
        <end position="120"/>
    </location>
</feature>